<dbReference type="SUPFAM" id="SSF75217">
    <property type="entry name" value="alpha/beta knot"/>
    <property type="match status" value="1"/>
</dbReference>
<keyword evidence="8 12" id="KW-0808">Transferase</keyword>
<comment type="subcellular location">
    <subcellularLocation>
        <location evidence="1 12">Cytoplasm</location>
    </subcellularLocation>
</comment>
<evidence type="ECO:0000256" key="11">
    <source>
        <dbReference type="ARBA" id="ARBA00047944"/>
    </source>
</evidence>
<accession>A0A2M8PDY8</accession>
<sequence length="245" mass="27502">MHRFYLPPQQLHSAYISLPEPLAHQVRNVLRMRLGDKFTIFDGEGMEYDAEIADLRRDEVTVQLSDPRPCRGEPRLHLTLFHSLLKKDRFEWALEKGTELGVSHFVPMHTARVIVDGASEIKRTRWQRVAIEAAELAGRGILPPIDPVHTLPQALARLNAFDLAIFAWEEARGYSLRDAVRDYRAANGDQPPRVALFIGPEGGFTPEEARAARAAGCKIVTLGERVMRAETASLAAIAALLYEWS</sequence>
<dbReference type="PIRSF" id="PIRSF015601">
    <property type="entry name" value="MTase_slr0722"/>
    <property type="match status" value="1"/>
</dbReference>
<dbReference type="Proteomes" id="UP000229681">
    <property type="component" value="Unassembled WGS sequence"/>
</dbReference>
<dbReference type="PANTHER" id="PTHR30027">
    <property type="entry name" value="RIBOSOMAL RNA SMALL SUBUNIT METHYLTRANSFERASE E"/>
    <property type="match status" value="1"/>
</dbReference>
<evidence type="ECO:0000256" key="2">
    <source>
        <dbReference type="ARBA" id="ARBA00005528"/>
    </source>
</evidence>
<comment type="function">
    <text evidence="10 12">Specifically methylates the N3 position of the uracil ring of uridine 1498 (m3U1498) in 16S rRNA. Acts on the fully assembled 30S ribosomal subunit.</text>
</comment>
<protein>
    <recommendedName>
        <fullName evidence="4 12">Ribosomal RNA small subunit methyltransferase E</fullName>
        <ecNumber evidence="3 12">2.1.1.193</ecNumber>
    </recommendedName>
</protein>
<evidence type="ECO:0000256" key="1">
    <source>
        <dbReference type="ARBA" id="ARBA00004496"/>
    </source>
</evidence>
<evidence type="ECO:0000259" key="14">
    <source>
        <dbReference type="Pfam" id="PF20260"/>
    </source>
</evidence>
<dbReference type="SUPFAM" id="SSF88697">
    <property type="entry name" value="PUA domain-like"/>
    <property type="match status" value="1"/>
</dbReference>
<dbReference type="AlphaFoldDB" id="A0A2M8PDY8"/>
<evidence type="ECO:0000256" key="4">
    <source>
        <dbReference type="ARBA" id="ARBA00013673"/>
    </source>
</evidence>
<dbReference type="InterPro" id="IPR015947">
    <property type="entry name" value="PUA-like_sf"/>
</dbReference>
<evidence type="ECO:0000256" key="8">
    <source>
        <dbReference type="ARBA" id="ARBA00022679"/>
    </source>
</evidence>
<dbReference type="InterPro" id="IPR029026">
    <property type="entry name" value="tRNA_m1G_MTases_N"/>
</dbReference>
<evidence type="ECO:0000256" key="7">
    <source>
        <dbReference type="ARBA" id="ARBA00022603"/>
    </source>
</evidence>
<evidence type="ECO:0000256" key="6">
    <source>
        <dbReference type="ARBA" id="ARBA00022552"/>
    </source>
</evidence>
<dbReference type="CDD" id="cd18084">
    <property type="entry name" value="RsmE-like"/>
    <property type="match status" value="1"/>
</dbReference>
<evidence type="ECO:0000256" key="5">
    <source>
        <dbReference type="ARBA" id="ARBA00022490"/>
    </source>
</evidence>
<evidence type="ECO:0000256" key="10">
    <source>
        <dbReference type="ARBA" id="ARBA00025699"/>
    </source>
</evidence>
<dbReference type="GO" id="GO:0070042">
    <property type="term" value="F:rRNA (uridine-N3-)-methyltransferase activity"/>
    <property type="evidence" value="ECO:0007669"/>
    <property type="project" value="TreeGrafter"/>
</dbReference>
<organism evidence="15 16">
    <name type="scientific">Candidatus Thermofonsia Clade 1 bacterium</name>
    <dbReference type="NCBI Taxonomy" id="2364210"/>
    <lineage>
        <taxon>Bacteria</taxon>
        <taxon>Bacillati</taxon>
        <taxon>Chloroflexota</taxon>
        <taxon>Candidatus Thermofontia</taxon>
        <taxon>Candidatus Thermofonsia Clade 1</taxon>
    </lineage>
</organism>
<dbReference type="NCBIfam" id="TIGR00046">
    <property type="entry name" value="RsmE family RNA methyltransferase"/>
    <property type="match status" value="1"/>
</dbReference>
<evidence type="ECO:0000313" key="16">
    <source>
        <dbReference type="Proteomes" id="UP000229681"/>
    </source>
</evidence>
<dbReference type="InterPro" id="IPR046887">
    <property type="entry name" value="RsmE_PUA-like"/>
</dbReference>
<dbReference type="Pfam" id="PF04452">
    <property type="entry name" value="Methyltrans_RNA"/>
    <property type="match status" value="1"/>
</dbReference>
<keyword evidence="7 12" id="KW-0489">Methyltransferase</keyword>
<keyword evidence="6 12" id="KW-0698">rRNA processing</keyword>
<name>A0A2M8PDY8_9CHLR</name>
<dbReference type="EMBL" id="PGTM01000113">
    <property type="protein sequence ID" value="PJF35766.1"/>
    <property type="molecule type" value="Genomic_DNA"/>
</dbReference>
<comment type="caution">
    <text evidence="15">The sequence shown here is derived from an EMBL/GenBank/DDBJ whole genome shotgun (WGS) entry which is preliminary data.</text>
</comment>
<dbReference type="InterPro" id="IPR029028">
    <property type="entry name" value="Alpha/beta_knot_MTases"/>
</dbReference>
<dbReference type="InterPro" id="IPR006700">
    <property type="entry name" value="RsmE"/>
</dbReference>
<evidence type="ECO:0000256" key="3">
    <source>
        <dbReference type="ARBA" id="ARBA00012328"/>
    </source>
</evidence>
<dbReference type="NCBIfam" id="NF008692">
    <property type="entry name" value="PRK11713.1-5"/>
    <property type="match status" value="1"/>
</dbReference>
<evidence type="ECO:0000256" key="9">
    <source>
        <dbReference type="ARBA" id="ARBA00022691"/>
    </source>
</evidence>
<evidence type="ECO:0000259" key="13">
    <source>
        <dbReference type="Pfam" id="PF04452"/>
    </source>
</evidence>
<dbReference type="Gene3D" id="3.40.1280.10">
    <property type="match status" value="1"/>
</dbReference>
<evidence type="ECO:0000256" key="12">
    <source>
        <dbReference type="PIRNR" id="PIRNR015601"/>
    </source>
</evidence>
<reference evidence="15 16" key="1">
    <citation type="submission" date="2017-11" db="EMBL/GenBank/DDBJ databases">
        <title>Evolution of Phototrophy in the Chloroflexi Phylum Driven by Horizontal Gene Transfer.</title>
        <authorList>
            <person name="Ward L.M."/>
            <person name="Hemp J."/>
            <person name="Shih P.M."/>
            <person name="Mcglynn S.E."/>
            <person name="Fischer W."/>
        </authorList>
    </citation>
    <scope>NUCLEOTIDE SEQUENCE [LARGE SCALE GENOMIC DNA]</scope>
    <source>
        <strain evidence="15">JP3_13</strain>
    </source>
</reference>
<gene>
    <name evidence="15" type="ORF">CUN49_08910</name>
</gene>
<comment type="catalytic activity">
    <reaction evidence="11 12">
        <text>uridine(1498) in 16S rRNA + S-adenosyl-L-methionine = N(3)-methyluridine(1498) in 16S rRNA + S-adenosyl-L-homocysteine + H(+)</text>
        <dbReference type="Rhea" id="RHEA:42920"/>
        <dbReference type="Rhea" id="RHEA-COMP:10283"/>
        <dbReference type="Rhea" id="RHEA-COMP:10284"/>
        <dbReference type="ChEBI" id="CHEBI:15378"/>
        <dbReference type="ChEBI" id="CHEBI:57856"/>
        <dbReference type="ChEBI" id="CHEBI:59789"/>
        <dbReference type="ChEBI" id="CHEBI:65315"/>
        <dbReference type="ChEBI" id="CHEBI:74502"/>
        <dbReference type="EC" id="2.1.1.193"/>
    </reaction>
</comment>
<feature type="domain" description="Ribosomal RNA small subunit methyltransferase E methyltransferase" evidence="13">
    <location>
        <begin position="74"/>
        <end position="240"/>
    </location>
</feature>
<proteinExistence type="inferred from homology"/>
<evidence type="ECO:0000313" key="15">
    <source>
        <dbReference type="EMBL" id="PJF35766.1"/>
    </source>
</evidence>
<keyword evidence="9 12" id="KW-0949">S-adenosyl-L-methionine</keyword>
<dbReference type="EC" id="2.1.1.193" evidence="3 12"/>
<keyword evidence="5 12" id="KW-0963">Cytoplasm</keyword>
<dbReference type="GO" id="GO:0005737">
    <property type="term" value="C:cytoplasm"/>
    <property type="evidence" value="ECO:0007669"/>
    <property type="project" value="UniProtKB-SubCell"/>
</dbReference>
<dbReference type="Pfam" id="PF20260">
    <property type="entry name" value="PUA_4"/>
    <property type="match status" value="1"/>
</dbReference>
<feature type="domain" description="Ribosomal RNA small subunit methyltransferase E PUA-like" evidence="14">
    <location>
        <begin position="28"/>
        <end position="64"/>
    </location>
</feature>
<dbReference type="GO" id="GO:0070475">
    <property type="term" value="P:rRNA base methylation"/>
    <property type="evidence" value="ECO:0007669"/>
    <property type="project" value="TreeGrafter"/>
</dbReference>
<dbReference type="PANTHER" id="PTHR30027:SF3">
    <property type="entry name" value="16S RRNA (URACIL(1498)-N(3))-METHYLTRANSFERASE"/>
    <property type="match status" value="1"/>
</dbReference>
<dbReference type="InterPro" id="IPR046886">
    <property type="entry name" value="RsmE_MTase_dom"/>
</dbReference>
<comment type="similarity">
    <text evidence="2 12">Belongs to the RNA methyltransferase RsmE family.</text>
</comment>